<evidence type="ECO:0000313" key="2">
    <source>
        <dbReference type="EMBL" id="KAJ3782089.1"/>
    </source>
</evidence>
<keyword evidence="3" id="KW-1185">Reference proteome</keyword>
<dbReference type="AlphaFoldDB" id="A0AA38NK71"/>
<evidence type="ECO:0000313" key="3">
    <source>
        <dbReference type="Proteomes" id="UP001163798"/>
    </source>
</evidence>
<comment type="caution">
    <text evidence="2">The sequence shown here is derived from an EMBL/GenBank/DDBJ whole genome shotgun (WGS) entry which is preliminary data.</text>
</comment>
<dbReference type="EMBL" id="MU793500">
    <property type="protein sequence ID" value="KAJ3782089.1"/>
    <property type="molecule type" value="Genomic_DNA"/>
</dbReference>
<protein>
    <submittedName>
        <fullName evidence="2">Uncharacterized protein</fullName>
    </submittedName>
</protein>
<gene>
    <name evidence="2" type="ORF">GGU10DRAFT_87548</name>
</gene>
<accession>A0AA38NK71</accession>
<feature type="region of interest" description="Disordered" evidence="1">
    <location>
        <begin position="105"/>
        <end position="158"/>
    </location>
</feature>
<reference evidence="2" key="1">
    <citation type="submission" date="2022-08" db="EMBL/GenBank/DDBJ databases">
        <authorList>
            <consortium name="DOE Joint Genome Institute"/>
            <person name="Min B."/>
            <person name="Riley R."/>
            <person name="Sierra-Patev S."/>
            <person name="Naranjo-Ortiz M."/>
            <person name="Looney B."/>
            <person name="Konkel Z."/>
            <person name="Slot J.C."/>
            <person name="Sakamoto Y."/>
            <person name="Steenwyk J.L."/>
            <person name="Rokas A."/>
            <person name="Carro J."/>
            <person name="Camarero S."/>
            <person name="Ferreira P."/>
            <person name="Molpeceres G."/>
            <person name="Ruiz-Duenas F.J."/>
            <person name="Serrano A."/>
            <person name="Henrissat B."/>
            <person name="Drula E."/>
            <person name="Hughes K.W."/>
            <person name="Mata J.L."/>
            <person name="Ishikawa N.K."/>
            <person name="Vargas-Isla R."/>
            <person name="Ushijima S."/>
            <person name="Smith C.A."/>
            <person name="Ahrendt S."/>
            <person name="Andreopoulos W."/>
            <person name="He G."/>
            <person name="Labutti K."/>
            <person name="Lipzen A."/>
            <person name="Ng V."/>
            <person name="Sandor L."/>
            <person name="Barry K."/>
            <person name="Martinez A.T."/>
            <person name="Xiao Y."/>
            <person name="Gibbons J.G."/>
            <person name="Terashima K."/>
            <person name="Hibbett D.S."/>
            <person name="Grigoriev I.V."/>
        </authorList>
    </citation>
    <scope>NUCLEOTIDE SEQUENCE</scope>
    <source>
        <strain evidence="2">TFB10291</strain>
    </source>
</reference>
<proteinExistence type="predicted"/>
<sequence length="289" mass="31650">MLTGLEVSIIHIAAVKMRSELSTDQVKAKADEILFKPELADLMGVLFELNRPQALRNTAQWKRARAICDSINTVQGSKFILFRYISARTAYSLAKSYERRVKKDTASAKMQTYMKPESQQPKRKQGQSAMEAQIDYPTEEDHSSITHQSPAPSPERSASQYILRSSSMISFGYPQGTPENPAIHCPVGSELTIPKGLKPGNIIFYPLSQASSHQSHASSHHIDTSISGNRSVDNASELIAEADHLAEILVSINNSNVSIATTFYSLDINNETDAGGSDCESSGDLTVDC</sequence>
<feature type="compositionally biased region" description="Polar residues" evidence="1">
    <location>
        <begin position="145"/>
        <end position="158"/>
    </location>
</feature>
<evidence type="ECO:0000256" key="1">
    <source>
        <dbReference type="SAM" id="MobiDB-lite"/>
    </source>
</evidence>
<organism evidence="2 3">
    <name type="scientific">Lentinula aff. detonsa</name>
    <dbReference type="NCBI Taxonomy" id="2804958"/>
    <lineage>
        <taxon>Eukaryota</taxon>
        <taxon>Fungi</taxon>
        <taxon>Dikarya</taxon>
        <taxon>Basidiomycota</taxon>
        <taxon>Agaricomycotina</taxon>
        <taxon>Agaricomycetes</taxon>
        <taxon>Agaricomycetidae</taxon>
        <taxon>Agaricales</taxon>
        <taxon>Marasmiineae</taxon>
        <taxon>Omphalotaceae</taxon>
        <taxon>Lentinula</taxon>
    </lineage>
</organism>
<name>A0AA38NK71_9AGAR</name>
<dbReference type="Proteomes" id="UP001163798">
    <property type="component" value="Unassembled WGS sequence"/>
</dbReference>